<proteinExistence type="predicted"/>
<evidence type="ECO:0000256" key="1">
    <source>
        <dbReference type="SAM" id="Coils"/>
    </source>
</evidence>
<feature type="coiled-coil region" evidence="1">
    <location>
        <begin position="132"/>
        <end position="166"/>
    </location>
</feature>
<comment type="caution">
    <text evidence="2">The sequence shown here is derived from an EMBL/GenBank/DDBJ whole genome shotgun (WGS) entry which is preliminary data.</text>
</comment>
<evidence type="ECO:0000313" key="2">
    <source>
        <dbReference type="EMBL" id="MED6121844.1"/>
    </source>
</evidence>
<evidence type="ECO:0000313" key="3">
    <source>
        <dbReference type="Proteomes" id="UP001341840"/>
    </source>
</evidence>
<reference evidence="2 3" key="1">
    <citation type="journal article" date="2023" name="Plants (Basel)">
        <title>Bridging the Gap: Combining Genomics and Transcriptomics Approaches to Understand Stylosanthes scabra, an Orphan Legume from the Brazilian Caatinga.</title>
        <authorList>
            <person name="Ferreira-Neto J.R.C."/>
            <person name="da Silva M.D."/>
            <person name="Binneck E."/>
            <person name="de Melo N.F."/>
            <person name="da Silva R.H."/>
            <person name="de Melo A.L.T.M."/>
            <person name="Pandolfi V."/>
            <person name="Bustamante F.O."/>
            <person name="Brasileiro-Vidal A.C."/>
            <person name="Benko-Iseppon A.M."/>
        </authorList>
    </citation>
    <scope>NUCLEOTIDE SEQUENCE [LARGE SCALE GENOMIC DNA]</scope>
    <source>
        <tissue evidence="2">Leaves</tissue>
    </source>
</reference>
<sequence length="197" mass="22413">MNHCLQGQGLYQDEYTSYSGSDDYYSCEEGATPYLINGTEYLQRNLMDKLFKALAQKRNEIREAQRKIEIQLDLMIKLATLVIEYLTNSQPSNSENLPSQPLLSNPSGSIGTVFLCTNQEGREDALLNEEDVEKTDDQLGALEELLEKKEEDLAELDSRFNAYSEHLYKLQNNRAKGLVEYELGSPRAYKVQALAEI</sequence>
<dbReference type="Proteomes" id="UP001341840">
    <property type="component" value="Unassembled WGS sequence"/>
</dbReference>
<organism evidence="2 3">
    <name type="scientific">Stylosanthes scabra</name>
    <dbReference type="NCBI Taxonomy" id="79078"/>
    <lineage>
        <taxon>Eukaryota</taxon>
        <taxon>Viridiplantae</taxon>
        <taxon>Streptophyta</taxon>
        <taxon>Embryophyta</taxon>
        <taxon>Tracheophyta</taxon>
        <taxon>Spermatophyta</taxon>
        <taxon>Magnoliopsida</taxon>
        <taxon>eudicotyledons</taxon>
        <taxon>Gunneridae</taxon>
        <taxon>Pentapetalae</taxon>
        <taxon>rosids</taxon>
        <taxon>fabids</taxon>
        <taxon>Fabales</taxon>
        <taxon>Fabaceae</taxon>
        <taxon>Papilionoideae</taxon>
        <taxon>50 kb inversion clade</taxon>
        <taxon>dalbergioids sensu lato</taxon>
        <taxon>Dalbergieae</taxon>
        <taxon>Pterocarpus clade</taxon>
        <taxon>Stylosanthes</taxon>
    </lineage>
</organism>
<protein>
    <submittedName>
        <fullName evidence="2">Uncharacterized protein</fullName>
    </submittedName>
</protein>
<keyword evidence="1" id="KW-0175">Coiled coil</keyword>
<accession>A0ABU6RDF1</accession>
<gene>
    <name evidence="2" type="ORF">PIB30_033859</name>
</gene>
<dbReference type="EMBL" id="JASCZI010030363">
    <property type="protein sequence ID" value="MED6121844.1"/>
    <property type="molecule type" value="Genomic_DNA"/>
</dbReference>
<feature type="coiled-coil region" evidence="1">
    <location>
        <begin position="47"/>
        <end position="74"/>
    </location>
</feature>
<name>A0ABU6RDF1_9FABA</name>
<keyword evidence="3" id="KW-1185">Reference proteome</keyword>